<evidence type="ECO:0000313" key="2">
    <source>
        <dbReference type="Proteomes" id="UP001358586"/>
    </source>
</evidence>
<keyword evidence="2" id="KW-1185">Reference proteome</keyword>
<evidence type="ECO:0000313" key="1">
    <source>
        <dbReference type="EMBL" id="KAK5784105.1"/>
    </source>
</evidence>
<dbReference type="SUPFAM" id="SSF56219">
    <property type="entry name" value="DNase I-like"/>
    <property type="match status" value="1"/>
</dbReference>
<dbReference type="Proteomes" id="UP001358586">
    <property type="component" value="Chromosome 11"/>
</dbReference>
<evidence type="ECO:0008006" key="3">
    <source>
        <dbReference type="Google" id="ProtNLM"/>
    </source>
</evidence>
<name>A0ABR0N131_GOSAR</name>
<accession>A0ABR0N131</accession>
<dbReference type="EMBL" id="JARKNE010000011">
    <property type="protein sequence ID" value="KAK5784105.1"/>
    <property type="molecule type" value="Genomic_DNA"/>
</dbReference>
<organism evidence="1 2">
    <name type="scientific">Gossypium arboreum</name>
    <name type="common">Tree cotton</name>
    <name type="synonym">Gossypium nanking</name>
    <dbReference type="NCBI Taxonomy" id="29729"/>
    <lineage>
        <taxon>Eukaryota</taxon>
        <taxon>Viridiplantae</taxon>
        <taxon>Streptophyta</taxon>
        <taxon>Embryophyta</taxon>
        <taxon>Tracheophyta</taxon>
        <taxon>Spermatophyta</taxon>
        <taxon>Magnoliopsida</taxon>
        <taxon>eudicotyledons</taxon>
        <taxon>Gunneridae</taxon>
        <taxon>Pentapetalae</taxon>
        <taxon>rosids</taxon>
        <taxon>malvids</taxon>
        <taxon>Malvales</taxon>
        <taxon>Malvaceae</taxon>
        <taxon>Malvoideae</taxon>
        <taxon>Gossypium</taxon>
    </lineage>
</organism>
<protein>
    <recommendedName>
        <fullName evidence="3">Reverse transcriptase</fullName>
    </recommendedName>
</protein>
<dbReference type="Gene3D" id="3.60.10.10">
    <property type="entry name" value="Endonuclease/exonuclease/phosphatase"/>
    <property type="match status" value="1"/>
</dbReference>
<dbReference type="InterPro" id="IPR036691">
    <property type="entry name" value="Endo/exonu/phosph_ase_sf"/>
</dbReference>
<proteinExistence type="predicted"/>
<sequence>MDDDELFRFTGFYGQIDPSLRKQAWDMLRSVKSKVNEDWFVGGDFNAILNNSEKEGGRRKLKVLMDEFCDTLEELNLSDVKPYDGWFT</sequence>
<comment type="caution">
    <text evidence="1">The sequence shown here is derived from an EMBL/GenBank/DDBJ whole genome shotgun (WGS) entry which is preliminary data.</text>
</comment>
<gene>
    <name evidence="1" type="ORF">PVK06_038623</name>
</gene>
<reference evidence="1 2" key="1">
    <citation type="submission" date="2023-03" db="EMBL/GenBank/DDBJ databases">
        <title>WGS of Gossypium arboreum.</title>
        <authorList>
            <person name="Yu D."/>
        </authorList>
    </citation>
    <scope>NUCLEOTIDE SEQUENCE [LARGE SCALE GENOMIC DNA]</scope>
    <source>
        <tissue evidence="1">Leaf</tissue>
    </source>
</reference>